<dbReference type="GO" id="GO:0030416">
    <property type="term" value="P:methylamine metabolic process"/>
    <property type="evidence" value="ECO:0007669"/>
    <property type="project" value="InterPro"/>
</dbReference>
<keyword evidence="2 5" id="KW-0812">Transmembrane</keyword>
<feature type="transmembrane region" description="Helical" evidence="5">
    <location>
        <begin position="59"/>
        <end position="78"/>
    </location>
</feature>
<dbReference type="OrthoDB" id="5422529at2"/>
<dbReference type="GO" id="GO:0016020">
    <property type="term" value="C:membrane"/>
    <property type="evidence" value="ECO:0007669"/>
    <property type="project" value="UniProtKB-SubCell"/>
</dbReference>
<dbReference type="AlphaFoldDB" id="A0A3P1T6I9"/>
<evidence type="ECO:0000256" key="3">
    <source>
        <dbReference type="ARBA" id="ARBA00022989"/>
    </source>
</evidence>
<evidence type="ECO:0000259" key="6">
    <source>
        <dbReference type="Pfam" id="PF07291"/>
    </source>
</evidence>
<comment type="caution">
    <text evidence="7">The sequence shown here is derived from an EMBL/GenBank/DDBJ whole genome shotgun (WGS) entry which is preliminary data.</text>
</comment>
<feature type="domain" description="Methylamine utilisation protein MauE" evidence="6">
    <location>
        <begin position="16"/>
        <end position="148"/>
    </location>
</feature>
<evidence type="ECO:0000256" key="2">
    <source>
        <dbReference type="ARBA" id="ARBA00022692"/>
    </source>
</evidence>
<name>A0A3P1T6I9_9ACTN</name>
<keyword evidence="3 5" id="KW-1133">Transmembrane helix</keyword>
<evidence type="ECO:0000256" key="4">
    <source>
        <dbReference type="ARBA" id="ARBA00023136"/>
    </source>
</evidence>
<dbReference type="Pfam" id="PF07291">
    <property type="entry name" value="MauE"/>
    <property type="match status" value="1"/>
</dbReference>
<feature type="transmembrane region" description="Helical" evidence="5">
    <location>
        <begin position="20"/>
        <end position="39"/>
    </location>
</feature>
<keyword evidence="4 5" id="KW-0472">Membrane</keyword>
<reference evidence="7 8" key="1">
    <citation type="submission" date="2018-11" db="EMBL/GenBank/DDBJ databases">
        <title>Genomes From Bacteria Associated with the Canine Oral Cavity: a Test Case for Automated Genome-Based Taxonomic Assignment.</title>
        <authorList>
            <person name="Coil D.A."/>
            <person name="Jospin G."/>
            <person name="Darling A.E."/>
            <person name="Wallis C."/>
            <person name="Davis I.J."/>
            <person name="Harris S."/>
            <person name="Eisen J.A."/>
            <person name="Holcombe L.J."/>
            <person name="O'Flynn C."/>
        </authorList>
    </citation>
    <scope>NUCLEOTIDE SEQUENCE [LARGE SCALE GENOMIC DNA]</scope>
    <source>
        <strain evidence="7 8">OH887_COT-365</strain>
    </source>
</reference>
<protein>
    <submittedName>
        <fullName evidence="7">DoxX family protein</fullName>
    </submittedName>
</protein>
<accession>A0A3P1T6I9</accession>
<dbReference type="InterPro" id="IPR009908">
    <property type="entry name" value="Methylamine_util_MauE"/>
</dbReference>
<evidence type="ECO:0000256" key="5">
    <source>
        <dbReference type="SAM" id="Phobius"/>
    </source>
</evidence>
<dbReference type="EMBL" id="RQZG01000008">
    <property type="protein sequence ID" value="RRD04994.1"/>
    <property type="molecule type" value="Genomic_DNA"/>
</dbReference>
<dbReference type="Proteomes" id="UP000280819">
    <property type="component" value="Unassembled WGS sequence"/>
</dbReference>
<gene>
    <name evidence="7" type="ORF">EII34_08740</name>
</gene>
<feature type="transmembrane region" description="Helical" evidence="5">
    <location>
        <begin position="85"/>
        <end position="105"/>
    </location>
</feature>
<evidence type="ECO:0000256" key="1">
    <source>
        <dbReference type="ARBA" id="ARBA00004141"/>
    </source>
</evidence>
<organism evidence="7 8">
    <name type="scientific">Arachnia propionica</name>
    <dbReference type="NCBI Taxonomy" id="1750"/>
    <lineage>
        <taxon>Bacteria</taxon>
        <taxon>Bacillati</taxon>
        <taxon>Actinomycetota</taxon>
        <taxon>Actinomycetes</taxon>
        <taxon>Propionibacteriales</taxon>
        <taxon>Propionibacteriaceae</taxon>
        <taxon>Arachnia</taxon>
    </lineage>
</organism>
<evidence type="ECO:0000313" key="8">
    <source>
        <dbReference type="Proteomes" id="UP000280819"/>
    </source>
</evidence>
<evidence type="ECO:0000313" key="7">
    <source>
        <dbReference type="EMBL" id="RRD04994.1"/>
    </source>
</evidence>
<comment type="subcellular location">
    <subcellularLocation>
        <location evidence="1">Membrane</location>
        <topology evidence="1">Multi-pass membrane protein</topology>
    </subcellularLocation>
</comment>
<proteinExistence type="predicted"/>
<sequence length="181" mass="19613">MVTDSYAASSIRSWKDWVGLIARIIPGIVFVWAGAVKIVDMEGFRANILAYQLVGWDVAHILSIVLPVVEIAAGLLLLGGLFTRWAAAAIFVMLLMFMGGIAWVWSQGINIDCGCFGTGGEVDASQTQYPLKMAENLGMATLCGWLMLRPQSLFSLDRALFGTPTRSMTESTSASDADEKE</sequence>